<sequence length="37" mass="4495">MRFKIHKSITCEVIHMKISRNDFGYNLNISNSFCRYK</sequence>
<dbReference type="KEGG" id="vha:VIBHAR_07061"/>
<gene>
    <name evidence="1" type="ordered locus">VIBHAR_07061</name>
</gene>
<name>A7N7Z2_VIBC1</name>
<dbReference type="AlphaFoldDB" id="A7N7Z2"/>
<proteinExistence type="predicted"/>
<dbReference type="EMBL" id="CP000790">
    <property type="protein sequence ID" value="ABU74934.1"/>
    <property type="molecule type" value="Genomic_DNA"/>
</dbReference>
<protein>
    <submittedName>
        <fullName evidence="1">Uncharacterized protein</fullName>
    </submittedName>
</protein>
<reference evidence="1 2" key="1">
    <citation type="submission" date="2007-08" db="EMBL/GenBank/DDBJ databases">
        <authorList>
            <consortium name="The Vibrio harveyi Genome Sequencing Project"/>
            <person name="Bassler B."/>
            <person name="Clifton S.W."/>
            <person name="Fulton L."/>
            <person name="Delehaunty K."/>
            <person name="Fronick C."/>
            <person name="Harrison M."/>
            <person name="Markivic C."/>
            <person name="Fulton R."/>
            <person name="Tin-Wollam A.-M."/>
            <person name="Shah N."/>
            <person name="Pepin K."/>
            <person name="Nash W."/>
            <person name="Thiruvilangam P."/>
            <person name="Bhonagiri V."/>
            <person name="Waters C."/>
            <person name="Tu K.C."/>
            <person name="Irgon J."/>
            <person name="Wilson R.K."/>
        </authorList>
    </citation>
    <scope>NUCLEOTIDE SEQUENCE [LARGE SCALE GENOMIC DNA]</scope>
    <source>
        <strain evidence="2">ATCC BAA-1116 / BB120</strain>
    </source>
</reference>
<organism evidence="1 2">
    <name type="scientific">Vibrio campbellii (strain ATCC BAA-1116)</name>
    <dbReference type="NCBI Taxonomy" id="2902295"/>
    <lineage>
        <taxon>Bacteria</taxon>
        <taxon>Pseudomonadati</taxon>
        <taxon>Pseudomonadota</taxon>
        <taxon>Gammaproteobacteria</taxon>
        <taxon>Vibrionales</taxon>
        <taxon>Vibrionaceae</taxon>
        <taxon>Vibrio</taxon>
    </lineage>
</organism>
<dbReference type="PATRIC" id="fig|338187.36.peg.5885"/>
<evidence type="ECO:0000313" key="2">
    <source>
        <dbReference type="Proteomes" id="UP000008152"/>
    </source>
</evidence>
<evidence type="ECO:0000313" key="1">
    <source>
        <dbReference type="EMBL" id="ABU74934.1"/>
    </source>
</evidence>
<accession>A7N7Z2</accession>
<dbReference type="Proteomes" id="UP000008152">
    <property type="component" value="Chromosome II"/>
</dbReference>